<feature type="transmembrane region" description="Helical" evidence="2">
    <location>
        <begin position="410"/>
        <end position="433"/>
    </location>
</feature>
<reference evidence="3 4" key="1">
    <citation type="submission" date="2022-10" db="EMBL/GenBank/DDBJ databases">
        <title>Defluviimonas sp. CAU 1641 isolated from mud.</title>
        <authorList>
            <person name="Kim W."/>
        </authorList>
    </citation>
    <scope>NUCLEOTIDE SEQUENCE [LARGE SCALE GENOMIC DNA]</scope>
    <source>
        <strain evidence="3 4">CAU 1641</strain>
    </source>
</reference>
<name>A0ABT3J7X9_9RHOB</name>
<evidence type="ECO:0000313" key="4">
    <source>
        <dbReference type="Proteomes" id="UP001207582"/>
    </source>
</evidence>
<dbReference type="Proteomes" id="UP001207582">
    <property type="component" value="Unassembled WGS sequence"/>
</dbReference>
<keyword evidence="1" id="KW-0175">Coiled coil</keyword>
<comment type="caution">
    <text evidence="3">The sequence shown here is derived from an EMBL/GenBank/DDBJ whole genome shotgun (WGS) entry which is preliminary data.</text>
</comment>
<dbReference type="InterPro" id="IPR050445">
    <property type="entry name" value="Bact_polysacc_biosynth/exp"/>
</dbReference>
<feature type="coiled-coil region" evidence="1">
    <location>
        <begin position="314"/>
        <end position="341"/>
    </location>
</feature>
<keyword evidence="2" id="KW-1133">Transmembrane helix</keyword>
<organism evidence="3 4">
    <name type="scientific">Defluviimonas salinarum</name>
    <dbReference type="NCBI Taxonomy" id="2992147"/>
    <lineage>
        <taxon>Bacteria</taxon>
        <taxon>Pseudomonadati</taxon>
        <taxon>Pseudomonadota</taxon>
        <taxon>Alphaproteobacteria</taxon>
        <taxon>Rhodobacterales</taxon>
        <taxon>Paracoccaceae</taxon>
        <taxon>Albidovulum</taxon>
    </lineage>
</organism>
<accession>A0ABT3J7X9</accession>
<evidence type="ECO:0000313" key="3">
    <source>
        <dbReference type="EMBL" id="MCW3783799.1"/>
    </source>
</evidence>
<dbReference type="RefSeq" id="WP_264773189.1">
    <property type="nucleotide sequence ID" value="NZ_JAPDOG010000025.1"/>
</dbReference>
<dbReference type="EMBL" id="JAPDOG010000025">
    <property type="protein sequence ID" value="MCW3783799.1"/>
    <property type="molecule type" value="Genomic_DNA"/>
</dbReference>
<evidence type="ECO:0000256" key="1">
    <source>
        <dbReference type="SAM" id="Coils"/>
    </source>
</evidence>
<keyword evidence="2" id="KW-0472">Membrane</keyword>
<evidence type="ECO:0000256" key="2">
    <source>
        <dbReference type="SAM" id="Phobius"/>
    </source>
</evidence>
<protein>
    <submittedName>
        <fullName evidence="3">Lipopolysaccharide biosynthesis</fullName>
    </submittedName>
</protein>
<feature type="coiled-coil region" evidence="1">
    <location>
        <begin position="159"/>
        <end position="193"/>
    </location>
</feature>
<sequence length="511" mass="55815">MNLDLSFYFAIFLRRLHYFIVIFALVTAASVAAALLLPPVYSSSALLLLEGSRIPDALAAPTVQAAAMEKFQTVENRLMTRANLIDIARRNQVFENVETMSPDQTADAMRGNTRINKSTGRGEATTMWIEFQGESGEIAAAVVGDYVQFILDYDLASRTASAESTLEFFENEVNRLDAELDRMSARILDFQQKNADALPSTLTFRLGQQTLLQGRLATIENDIATLKDQKARMIAIFQSTGQISNATTAGQTPEAQQLDALRSQLSDMLAVFAPSNPKVRVLQQKIAQLEEVVKAQLPGDGSANQAATMLDVQLADLDTRIALAEEQRAKLIDELAVLQDTIDRTPANQVVLDALVRDQANIQQQYDAAVARRSQAAAGERIQVLEQGERISLVETPTVPDGPVSPNRTLIVAGGMLAGIVLGIAVIVLLEVLNRSVRRPKDLIDKFGITPIVTIPYIRTPSETMRRRSGFAAVLLVAIVGIPAIIYAVHIYYQPLDAIFAKVAEKLGLSL</sequence>
<feature type="transmembrane region" description="Helical" evidence="2">
    <location>
        <begin position="471"/>
        <end position="493"/>
    </location>
</feature>
<proteinExistence type="predicted"/>
<dbReference type="PANTHER" id="PTHR32309:SF31">
    <property type="entry name" value="CAPSULAR EXOPOLYSACCHARIDE FAMILY"/>
    <property type="match status" value="1"/>
</dbReference>
<keyword evidence="2" id="KW-0812">Transmembrane</keyword>
<dbReference type="PANTHER" id="PTHR32309">
    <property type="entry name" value="TYROSINE-PROTEIN KINASE"/>
    <property type="match status" value="1"/>
</dbReference>
<keyword evidence="4" id="KW-1185">Reference proteome</keyword>
<gene>
    <name evidence="3" type="ORF">OM960_19875</name>
</gene>
<feature type="transmembrane region" description="Helical" evidence="2">
    <location>
        <begin position="16"/>
        <end position="37"/>
    </location>
</feature>